<keyword evidence="11" id="KW-0325">Glycoprotein</keyword>
<proteinExistence type="inferred from homology"/>
<dbReference type="GO" id="GO:0005615">
    <property type="term" value="C:extracellular space"/>
    <property type="evidence" value="ECO:0007669"/>
    <property type="project" value="TreeGrafter"/>
</dbReference>
<evidence type="ECO:0000256" key="10">
    <source>
        <dbReference type="ARBA" id="ARBA00023157"/>
    </source>
</evidence>
<evidence type="ECO:0000313" key="15">
    <source>
        <dbReference type="Proteomes" id="UP000694559"/>
    </source>
</evidence>
<evidence type="ECO:0000259" key="13">
    <source>
        <dbReference type="PROSITE" id="PS50835"/>
    </source>
</evidence>
<evidence type="ECO:0000256" key="6">
    <source>
        <dbReference type="ARBA" id="ARBA00022729"/>
    </source>
</evidence>
<dbReference type="Gene3D" id="3.30.500.10">
    <property type="entry name" value="MHC class I-like antigen recognition-like"/>
    <property type="match status" value="1"/>
</dbReference>
<keyword evidence="5" id="KW-0812">Transmembrane</keyword>
<keyword evidence="15" id="KW-1185">Reference proteome</keyword>
<dbReference type="InterPro" id="IPR011161">
    <property type="entry name" value="MHC_I-like_Ag-recog"/>
</dbReference>
<dbReference type="GO" id="GO:0042612">
    <property type="term" value="C:MHC class I protein complex"/>
    <property type="evidence" value="ECO:0007669"/>
    <property type="project" value="UniProtKB-KW"/>
</dbReference>
<comment type="similarity">
    <text evidence="12">Belongs to the MHC class I family.</text>
</comment>
<evidence type="ECO:0000256" key="12">
    <source>
        <dbReference type="RuleBase" id="RU004439"/>
    </source>
</evidence>
<evidence type="ECO:0000256" key="1">
    <source>
        <dbReference type="ARBA" id="ARBA00004236"/>
    </source>
</evidence>
<evidence type="ECO:0000256" key="8">
    <source>
        <dbReference type="ARBA" id="ARBA00022989"/>
    </source>
</evidence>
<keyword evidence="8" id="KW-1133">Transmembrane helix</keyword>
<accession>A0A8C6V9Q4</accession>
<evidence type="ECO:0000256" key="7">
    <source>
        <dbReference type="ARBA" id="ARBA00022859"/>
    </source>
</evidence>
<keyword evidence="4" id="KW-1003">Cell membrane</keyword>
<dbReference type="InterPro" id="IPR001039">
    <property type="entry name" value="MHC_I_a_a1/a2"/>
</dbReference>
<reference evidence="14" key="1">
    <citation type="submission" date="2025-08" db="UniProtKB">
        <authorList>
            <consortium name="Ensembl"/>
        </authorList>
    </citation>
    <scope>IDENTIFICATION</scope>
</reference>
<dbReference type="GO" id="GO:0002474">
    <property type="term" value="P:antigen processing and presentation of peptide antigen via MHC class I"/>
    <property type="evidence" value="ECO:0007669"/>
    <property type="project" value="UniProtKB-KW"/>
</dbReference>
<reference evidence="14" key="2">
    <citation type="submission" date="2025-09" db="UniProtKB">
        <authorList>
            <consortium name="Ensembl"/>
        </authorList>
    </citation>
    <scope>IDENTIFICATION</scope>
</reference>
<evidence type="ECO:0000256" key="4">
    <source>
        <dbReference type="ARBA" id="ARBA00022475"/>
    </source>
</evidence>
<feature type="domain" description="Ig-like" evidence="13">
    <location>
        <begin position="208"/>
        <end position="262"/>
    </location>
</feature>
<keyword evidence="3" id="KW-0490">MHC I</keyword>
<dbReference type="InterPro" id="IPR037055">
    <property type="entry name" value="MHC_I-like_Ag-recog_sf"/>
</dbReference>
<evidence type="ECO:0000256" key="5">
    <source>
        <dbReference type="ARBA" id="ARBA00022692"/>
    </source>
</evidence>
<dbReference type="SUPFAM" id="SSF54452">
    <property type="entry name" value="MHC antigen-recognition domain"/>
    <property type="match status" value="1"/>
</dbReference>
<dbReference type="GO" id="GO:0006955">
    <property type="term" value="P:immune response"/>
    <property type="evidence" value="ECO:0007669"/>
    <property type="project" value="TreeGrafter"/>
</dbReference>
<dbReference type="InterPro" id="IPR050208">
    <property type="entry name" value="MHC_class-I_related"/>
</dbReference>
<dbReference type="GO" id="GO:0009897">
    <property type="term" value="C:external side of plasma membrane"/>
    <property type="evidence" value="ECO:0007669"/>
    <property type="project" value="TreeGrafter"/>
</dbReference>
<name>A0A8C6V9Q4_NAJNA</name>
<dbReference type="AlphaFoldDB" id="A0A8C6V9Q4"/>
<dbReference type="Gene3D" id="2.60.40.10">
    <property type="entry name" value="Immunoglobulins"/>
    <property type="match status" value="1"/>
</dbReference>
<dbReference type="PROSITE" id="PS50835">
    <property type="entry name" value="IG_LIKE"/>
    <property type="match status" value="1"/>
</dbReference>
<dbReference type="FunFam" id="3.30.500.10:FF:000003">
    <property type="entry name" value="IgG receptor FcRn large subunit p51"/>
    <property type="match status" value="1"/>
</dbReference>
<dbReference type="Pfam" id="PF00129">
    <property type="entry name" value="MHC_I"/>
    <property type="match status" value="1"/>
</dbReference>
<dbReference type="InterPro" id="IPR036179">
    <property type="entry name" value="Ig-like_dom_sf"/>
</dbReference>
<keyword evidence="9" id="KW-0472">Membrane</keyword>
<dbReference type="InterPro" id="IPR011162">
    <property type="entry name" value="MHC_I/II-like_Ag-recog"/>
</dbReference>
<keyword evidence="7" id="KW-0391">Immunity</keyword>
<sequence length="262" mass="30344">MFVCYVCVFGKIKTTYKKKKKTSGGIPFFFTTGSRTHSLCHSYLKVSEPSQGLPQFLFLLHLDDQPIARYDDRTSRMEPLVPWMGAEEATTLMDLERIFRTDLEWLSKLSHQTGGLHTWQLVLGCNLQEDGDKGGFLHYGYNGMDFISFDKETLRWVAAQAQAQKVKEKWVDDPRRSQRNKVYLEETCIERLQRCQSYKNKTLEKTEPPVGKVTLKVVDEKLEVLTCQAFGFYPKEIQAIWMRDGESMSCGHICNPDWFLLS</sequence>
<dbReference type="InterPro" id="IPR007110">
    <property type="entry name" value="Ig-like_dom"/>
</dbReference>
<dbReference type="InterPro" id="IPR013783">
    <property type="entry name" value="Ig-like_fold"/>
</dbReference>
<evidence type="ECO:0000256" key="9">
    <source>
        <dbReference type="ARBA" id="ARBA00023136"/>
    </source>
</evidence>
<dbReference type="SUPFAM" id="SSF48726">
    <property type="entry name" value="Immunoglobulin"/>
    <property type="match status" value="1"/>
</dbReference>
<dbReference type="GeneTree" id="ENSGT01150000286995"/>
<organism evidence="14 15">
    <name type="scientific">Naja naja</name>
    <name type="common">Indian cobra</name>
    <dbReference type="NCBI Taxonomy" id="35670"/>
    <lineage>
        <taxon>Eukaryota</taxon>
        <taxon>Metazoa</taxon>
        <taxon>Chordata</taxon>
        <taxon>Craniata</taxon>
        <taxon>Vertebrata</taxon>
        <taxon>Euteleostomi</taxon>
        <taxon>Lepidosauria</taxon>
        <taxon>Squamata</taxon>
        <taxon>Bifurcata</taxon>
        <taxon>Unidentata</taxon>
        <taxon>Episquamata</taxon>
        <taxon>Toxicofera</taxon>
        <taxon>Serpentes</taxon>
        <taxon>Colubroidea</taxon>
        <taxon>Elapidae</taxon>
        <taxon>Elapinae</taxon>
        <taxon>Naja</taxon>
    </lineage>
</organism>
<comment type="subcellular location">
    <subcellularLocation>
        <location evidence="1">Cell membrane</location>
    </subcellularLocation>
    <subcellularLocation>
        <location evidence="2">Membrane</location>
        <topology evidence="2">Single-pass type I membrane protein</topology>
    </subcellularLocation>
</comment>
<evidence type="ECO:0000256" key="11">
    <source>
        <dbReference type="ARBA" id="ARBA00023180"/>
    </source>
</evidence>
<dbReference type="PANTHER" id="PTHR16675:SF242">
    <property type="entry name" value="MAJOR HISTOCOMPATIBILITY COMPLEX CLASS I-RELATED GENE PROTEIN"/>
    <property type="match status" value="1"/>
</dbReference>
<evidence type="ECO:0000256" key="3">
    <source>
        <dbReference type="ARBA" id="ARBA00022451"/>
    </source>
</evidence>
<evidence type="ECO:0000313" key="14">
    <source>
        <dbReference type="Ensembl" id="ENSNNAP00000002912.1"/>
    </source>
</evidence>
<keyword evidence="6" id="KW-0732">Signal</keyword>
<keyword evidence="10" id="KW-1015">Disulfide bond</keyword>
<dbReference type="PRINTS" id="PR01638">
    <property type="entry name" value="MHCCLASSI"/>
</dbReference>
<dbReference type="Proteomes" id="UP000694559">
    <property type="component" value="Unplaced"/>
</dbReference>
<protein>
    <recommendedName>
        <fullName evidence="13">Ig-like domain-containing protein</fullName>
    </recommendedName>
</protein>
<dbReference type="PANTHER" id="PTHR16675">
    <property type="entry name" value="MHC CLASS I-RELATED"/>
    <property type="match status" value="1"/>
</dbReference>
<evidence type="ECO:0000256" key="2">
    <source>
        <dbReference type="ARBA" id="ARBA00004479"/>
    </source>
</evidence>
<dbReference type="Ensembl" id="ENSNNAT00000003062.1">
    <property type="protein sequence ID" value="ENSNNAP00000002912.1"/>
    <property type="gene ID" value="ENSNNAG00000001999.1"/>
</dbReference>